<dbReference type="KEGG" id="sxo:SXYL_02526"/>
<comment type="subcellular location">
    <subcellularLocation>
        <location evidence="1">Membrane</location>
        <topology evidence="1">Multi-pass membrane protein</topology>
    </subcellularLocation>
</comment>
<feature type="transmembrane region" description="Helical" evidence="10">
    <location>
        <begin position="103"/>
        <end position="129"/>
    </location>
</feature>
<evidence type="ECO:0000256" key="4">
    <source>
        <dbReference type="ARBA" id="ARBA00022448"/>
    </source>
</evidence>
<dbReference type="RefSeq" id="WP_038679576.1">
    <property type="nucleotide sequence ID" value="NZ_CABIVW010000018.1"/>
</dbReference>
<feature type="transmembrane region" description="Helical" evidence="10">
    <location>
        <begin position="263"/>
        <end position="285"/>
    </location>
</feature>
<reference evidence="11 12" key="1">
    <citation type="submission" date="2019-05" db="EMBL/GenBank/DDBJ databases">
        <title>The metagenome of a microbial culture collection derived from dairy environment covers the genomic content of the human microbiome.</title>
        <authorList>
            <person name="Roder T."/>
            <person name="Wuthrich D."/>
            <person name="Sattari Z."/>
            <person name="Von Ah U."/>
            <person name="Bar C."/>
            <person name="Ronchi F."/>
            <person name="Macpherson A.J."/>
            <person name="Ganal-Vonarburg S.C."/>
            <person name="Bruggmann R."/>
            <person name="Vergeres G."/>
        </authorList>
    </citation>
    <scope>NUCLEOTIDE SEQUENCE [LARGE SCALE GENOMIC DNA]</scope>
    <source>
        <strain evidence="11 12">FAM 20833</strain>
    </source>
</reference>
<dbReference type="OrthoDB" id="7778689at2"/>
<dbReference type="SUPFAM" id="SSF118215">
    <property type="entry name" value="Proton glutamate symport protein"/>
    <property type="match status" value="1"/>
</dbReference>
<comment type="caution">
    <text evidence="11">The sequence shown here is derived from an EMBL/GenBank/DDBJ whole genome shotgun (WGS) entry which is preliminary data.</text>
</comment>
<gene>
    <name evidence="11" type="ORF">FEZ53_11610</name>
</gene>
<evidence type="ECO:0000313" key="12">
    <source>
        <dbReference type="Proteomes" id="UP000307747"/>
    </source>
</evidence>
<sequence length="459" mass="48702">MLLTILNIIIFVAFLIGLYIMARKHVSFPKRVFSALGIGIVFGIVIHLIYGVDSKVTKQTMDWFSIVGDGYISLLQMIVMPLIFISIVSAFTKIKIGDKFAKIGIYIFVFLIGTVAISAIIGIISALAFGLDASSIDLGGAESSRGSELASQAKDMTANTLPQQILQLLPSNPFLDFTGQRTTSTIAVVIFAAFIGFAFLRVMRKQPESGNLLKRGIDALYSLVMAIVTFVLRLTPYGILAIMTSTIATSDFAAIWTLGKFVIASYAALIVMYIIHLIIISGIGLNPVTFVKKTGEVLLFAFTSRSSAGSLPLNVQTQKNRLGVPDGIANFSASFGLSIGQNGCAGIYPAMLAVMVAPAAGVEVNLQFILAVIGVVIISSFGVAGVGGGATFASIIVLSTLNLPVALAGVLISVEPLIDMGRTALNVNDSMLAGTGTAKLTNNLDQDTYNQKEYTEITN</sequence>
<comment type="similarity">
    <text evidence="2">Belongs to the dicarboxylate/amino acid:cation symporter (DAACS) (TC 2.A.23) family.</text>
</comment>
<feature type="transmembrane region" description="Helical" evidence="10">
    <location>
        <begin position="392"/>
        <end position="414"/>
    </location>
</feature>
<feature type="transmembrane region" description="Helical" evidence="10">
    <location>
        <begin position="6"/>
        <end position="22"/>
    </location>
</feature>
<dbReference type="AlphaFoldDB" id="A0A5R9B417"/>
<feature type="transmembrane region" description="Helical" evidence="10">
    <location>
        <begin position="182"/>
        <end position="200"/>
    </location>
</feature>
<dbReference type="PANTHER" id="PTHR42865">
    <property type="entry name" value="PROTON/GLUTAMATE-ASPARTATE SYMPORTER"/>
    <property type="match status" value="1"/>
</dbReference>
<dbReference type="PANTHER" id="PTHR42865:SF5">
    <property type="entry name" value="L-CYSTINE TRANSPORTER TCYP"/>
    <property type="match status" value="1"/>
</dbReference>
<organism evidence="11 12">
    <name type="scientific">Staphylococcus xylosus</name>
    <dbReference type="NCBI Taxonomy" id="1288"/>
    <lineage>
        <taxon>Bacteria</taxon>
        <taxon>Bacillati</taxon>
        <taxon>Bacillota</taxon>
        <taxon>Bacilli</taxon>
        <taxon>Bacillales</taxon>
        <taxon>Staphylococcaceae</taxon>
        <taxon>Staphylococcus</taxon>
    </lineage>
</organism>
<dbReference type="GO" id="GO:0015293">
    <property type="term" value="F:symporter activity"/>
    <property type="evidence" value="ECO:0007669"/>
    <property type="project" value="InterPro"/>
</dbReference>
<feature type="transmembrane region" description="Helical" evidence="10">
    <location>
        <begin position="32"/>
        <end position="50"/>
    </location>
</feature>
<evidence type="ECO:0000256" key="7">
    <source>
        <dbReference type="ARBA" id="ARBA00022989"/>
    </source>
</evidence>
<keyword evidence="8 10" id="KW-0472">Membrane</keyword>
<dbReference type="Gene3D" id="1.10.3860.10">
    <property type="entry name" value="Sodium:dicarboxylate symporter"/>
    <property type="match status" value="1"/>
</dbReference>
<evidence type="ECO:0000256" key="10">
    <source>
        <dbReference type="SAM" id="Phobius"/>
    </source>
</evidence>
<dbReference type="KEGG" id="sxy:BE24_13275"/>
<keyword evidence="5 10" id="KW-0812">Transmembrane</keyword>
<feature type="transmembrane region" description="Helical" evidence="10">
    <location>
        <begin position="220"/>
        <end position="243"/>
    </location>
</feature>
<feature type="transmembrane region" description="Helical" evidence="10">
    <location>
        <begin position="368"/>
        <end position="386"/>
    </location>
</feature>
<evidence type="ECO:0000256" key="5">
    <source>
        <dbReference type="ARBA" id="ARBA00022692"/>
    </source>
</evidence>
<keyword evidence="7 10" id="KW-1133">Transmembrane helix</keyword>
<dbReference type="EMBL" id="VBTJ01000002">
    <property type="protein sequence ID" value="TLP90084.1"/>
    <property type="molecule type" value="Genomic_DNA"/>
</dbReference>
<evidence type="ECO:0000256" key="9">
    <source>
        <dbReference type="ARBA" id="ARBA00031293"/>
    </source>
</evidence>
<proteinExistence type="inferred from homology"/>
<evidence type="ECO:0000256" key="3">
    <source>
        <dbReference type="ARBA" id="ARBA00022031"/>
    </source>
</evidence>
<keyword evidence="4" id="KW-0813">Transport</keyword>
<evidence type="ECO:0000256" key="2">
    <source>
        <dbReference type="ARBA" id="ARBA00006148"/>
    </source>
</evidence>
<dbReference type="InterPro" id="IPR036458">
    <property type="entry name" value="Na:dicarbo_symporter_sf"/>
</dbReference>
<evidence type="ECO:0000256" key="8">
    <source>
        <dbReference type="ARBA" id="ARBA00023136"/>
    </source>
</evidence>
<protein>
    <recommendedName>
        <fullName evidence="3">L-cystine uptake protein TcyP</fullName>
    </recommendedName>
    <alternativeName>
        <fullName evidence="9">Transporter of cystine TcyP</fullName>
    </alternativeName>
</protein>
<feature type="transmembrane region" description="Helical" evidence="10">
    <location>
        <begin position="70"/>
        <end position="91"/>
    </location>
</feature>
<name>A0A5R9B417_STAXY</name>
<keyword evidence="6" id="KW-0029">Amino-acid transport</keyword>
<dbReference type="FunFam" id="1.10.3860.10:FF:000004">
    <property type="entry name" value="L-cystine transporter tcyP"/>
    <property type="match status" value="1"/>
</dbReference>
<evidence type="ECO:0000256" key="1">
    <source>
        <dbReference type="ARBA" id="ARBA00004141"/>
    </source>
</evidence>
<evidence type="ECO:0000256" key="6">
    <source>
        <dbReference type="ARBA" id="ARBA00022970"/>
    </source>
</evidence>
<dbReference type="PRINTS" id="PR00173">
    <property type="entry name" value="EDTRNSPORT"/>
</dbReference>
<dbReference type="GO" id="GO:0005886">
    <property type="term" value="C:plasma membrane"/>
    <property type="evidence" value="ECO:0007669"/>
    <property type="project" value="TreeGrafter"/>
</dbReference>
<dbReference type="GO" id="GO:0015184">
    <property type="term" value="F:L-cystine transmembrane transporter activity"/>
    <property type="evidence" value="ECO:0007669"/>
    <property type="project" value="TreeGrafter"/>
</dbReference>
<accession>A0A5R9B417</accession>
<dbReference type="Pfam" id="PF00375">
    <property type="entry name" value="SDF"/>
    <property type="match status" value="1"/>
</dbReference>
<dbReference type="Proteomes" id="UP000307747">
    <property type="component" value="Unassembled WGS sequence"/>
</dbReference>
<dbReference type="InterPro" id="IPR001991">
    <property type="entry name" value="Na-dicarboxylate_symporter"/>
</dbReference>
<evidence type="ECO:0000313" key="11">
    <source>
        <dbReference type="EMBL" id="TLP90084.1"/>
    </source>
</evidence>